<organism evidence="1">
    <name type="scientific">invertebrate metagenome</name>
    <dbReference type="NCBI Taxonomy" id="1711999"/>
    <lineage>
        <taxon>unclassified sequences</taxon>
        <taxon>metagenomes</taxon>
        <taxon>organismal metagenomes</taxon>
    </lineage>
</organism>
<sequence>MQFKFLANAIIATGILLGTAHAQAKLLESRMETYQVEAVQGQETLHSITETQPGNILEYRLVYTSHANKPLSIQYISVPVPENTQYMAASAKTAVISTFRVSIDDGKTWETEPVIRQRKDKNGEVKEVTIPASEYTHLRWQEQNAIAPGAQQVFNYRVKVE</sequence>
<reference evidence="1" key="1">
    <citation type="journal article" date="2017" name="Appl. Environ. Microbiol.">
        <title>Molecular characterization of an Endozoicomonas-like organism causing infection in king scallop Pecten maximus L.</title>
        <authorList>
            <person name="Cano I."/>
            <person name="van Aerle R."/>
            <person name="Ross S."/>
            <person name="Verner-Jeffreys D.W."/>
            <person name="Paley R.K."/>
            <person name="Rimmer G."/>
            <person name="Ryder D."/>
            <person name="Hooper P."/>
            <person name="Stone D."/>
            <person name="Feist S.W."/>
        </authorList>
    </citation>
    <scope>NUCLEOTIDE SEQUENCE</scope>
</reference>
<comment type="caution">
    <text evidence="1">The sequence shown here is derived from an EMBL/GenBank/DDBJ whole genome shotgun (WGS) entry which is preliminary data.</text>
</comment>
<dbReference type="AlphaFoldDB" id="A0A2H9TBY7"/>
<dbReference type="EMBL" id="NSIT01000006">
    <property type="protein sequence ID" value="PJE80760.1"/>
    <property type="molecule type" value="Genomic_DNA"/>
</dbReference>
<protein>
    <recommendedName>
        <fullName evidence="2">DUF11 domain-containing protein</fullName>
    </recommendedName>
</protein>
<evidence type="ECO:0000313" key="1">
    <source>
        <dbReference type="EMBL" id="PJE80760.1"/>
    </source>
</evidence>
<accession>A0A2H9TBY7</accession>
<gene>
    <name evidence="1" type="ORF">CI610_00248</name>
</gene>
<name>A0A2H9TBY7_9ZZZZ</name>
<proteinExistence type="predicted"/>
<evidence type="ECO:0008006" key="2">
    <source>
        <dbReference type="Google" id="ProtNLM"/>
    </source>
</evidence>